<reference evidence="3" key="1">
    <citation type="submission" date="2016-03" db="EMBL/GenBank/DDBJ databases">
        <authorList>
            <person name="Ploux O."/>
        </authorList>
    </citation>
    <scope>NUCLEOTIDE SEQUENCE</scope>
    <source>
        <strain evidence="3">UC10</strain>
    </source>
</reference>
<evidence type="ECO:0000256" key="1">
    <source>
        <dbReference type="SAM" id="MobiDB-lite"/>
    </source>
</evidence>
<keyword evidence="2" id="KW-0812">Transmembrane</keyword>
<feature type="transmembrane region" description="Helical" evidence="2">
    <location>
        <begin position="39"/>
        <end position="59"/>
    </location>
</feature>
<accession>A0A1Y5NZP0</accession>
<protein>
    <submittedName>
        <fullName evidence="3">Uncharacterized protein</fullName>
    </submittedName>
</protein>
<dbReference type="AlphaFoldDB" id="A0A1Y5NZP0"/>
<feature type="region of interest" description="Disordered" evidence="1">
    <location>
        <begin position="67"/>
        <end position="92"/>
    </location>
</feature>
<keyword evidence="2" id="KW-0472">Membrane</keyword>
<organism evidence="3">
    <name type="scientific">uncultured Mycobacterium sp</name>
    <dbReference type="NCBI Taxonomy" id="171292"/>
    <lineage>
        <taxon>Bacteria</taxon>
        <taxon>Bacillati</taxon>
        <taxon>Actinomycetota</taxon>
        <taxon>Actinomycetes</taxon>
        <taxon>Mycobacteriales</taxon>
        <taxon>Mycobacteriaceae</taxon>
        <taxon>Mycobacterium</taxon>
        <taxon>environmental samples</taxon>
    </lineage>
</organism>
<evidence type="ECO:0000313" key="3">
    <source>
        <dbReference type="EMBL" id="SBS71904.1"/>
    </source>
</evidence>
<feature type="transmembrane region" description="Helical" evidence="2">
    <location>
        <begin position="6"/>
        <end position="27"/>
    </location>
</feature>
<sequence length="92" mass="9745">MCALFYTLIVLYLVVAVSVAAVTFVTARRFREAHPVRATLASGALWPVIFVGVLILLVVKQVASAVDRSTSAKRPAHHGKAGQLGEKVGSGE</sequence>
<dbReference type="EMBL" id="FLQS01000004">
    <property type="protein sequence ID" value="SBS71904.1"/>
    <property type="molecule type" value="Genomic_DNA"/>
</dbReference>
<keyword evidence="2" id="KW-1133">Transmembrane helix</keyword>
<gene>
    <name evidence="3" type="ORF">MHPYR_120098</name>
</gene>
<name>A0A1Y5NZP0_9MYCO</name>
<evidence type="ECO:0000256" key="2">
    <source>
        <dbReference type="SAM" id="Phobius"/>
    </source>
</evidence>
<proteinExistence type="predicted"/>